<organism evidence="2 3">
    <name type="scientific">Kitasatospora cystarginea</name>
    <dbReference type="NCBI Taxonomy" id="58350"/>
    <lineage>
        <taxon>Bacteria</taxon>
        <taxon>Bacillati</taxon>
        <taxon>Actinomycetota</taxon>
        <taxon>Actinomycetes</taxon>
        <taxon>Kitasatosporales</taxon>
        <taxon>Streptomycetaceae</taxon>
        <taxon>Kitasatospora</taxon>
    </lineage>
</organism>
<dbReference type="InterPro" id="IPR015797">
    <property type="entry name" value="NUDIX_hydrolase-like_dom_sf"/>
</dbReference>
<dbReference type="RefSeq" id="WP_344636107.1">
    <property type="nucleotide sequence ID" value="NZ_BAAATR010000007.1"/>
</dbReference>
<dbReference type="InterPro" id="IPR027417">
    <property type="entry name" value="P-loop_NTPase"/>
</dbReference>
<gene>
    <name evidence="2" type="ORF">GCM10010430_22000</name>
</gene>
<dbReference type="InterPro" id="IPR031314">
    <property type="entry name" value="DNK_dom"/>
</dbReference>
<evidence type="ECO:0000313" key="2">
    <source>
        <dbReference type="EMBL" id="GAA2240159.1"/>
    </source>
</evidence>
<dbReference type="Proteomes" id="UP001500305">
    <property type="component" value="Unassembled WGS sequence"/>
</dbReference>
<evidence type="ECO:0000313" key="3">
    <source>
        <dbReference type="Proteomes" id="UP001500305"/>
    </source>
</evidence>
<comment type="caution">
    <text evidence="2">The sequence shown here is derived from an EMBL/GenBank/DDBJ whole genome shotgun (WGS) entry which is preliminary data.</text>
</comment>
<reference evidence="3" key="1">
    <citation type="journal article" date="2019" name="Int. J. Syst. Evol. Microbiol.">
        <title>The Global Catalogue of Microorganisms (GCM) 10K type strain sequencing project: providing services to taxonomists for standard genome sequencing and annotation.</title>
        <authorList>
            <consortium name="The Broad Institute Genomics Platform"/>
            <consortium name="The Broad Institute Genome Sequencing Center for Infectious Disease"/>
            <person name="Wu L."/>
            <person name="Ma J."/>
        </authorList>
    </citation>
    <scope>NUCLEOTIDE SEQUENCE [LARGE SCALE GENOMIC DNA]</scope>
    <source>
        <strain evidence="3">JCM 7356</strain>
    </source>
</reference>
<protein>
    <recommendedName>
        <fullName evidence="1">Deoxynucleoside kinase domain-containing protein</fullName>
    </recommendedName>
</protein>
<name>A0ABP5QR27_9ACTN</name>
<sequence>MLTAPPPRHRPAHTAAACLVLHDGRLLLHDARTGRETEAEAELPSAVVESGSSFRRAASAALAGRTRLRAPAEHLVYLAELYAEGNRRTGAPARNLRVFGWRLPDRVAAAGAAPAGYRWVPLDRLGELGLDPAAFGRLRSLGTRLATMAEERPPPAAIERSAHRLIGPVPLLARPEAPAAVVVLGPPAVGKSTLLGRCAAADGRIEHVPDVVPVNRGPGRDDHLTRYLLGDSSAAFFCQLETLLLRVLQNLRTGQTGILDQDVHSSLAYAKALYLNGDLTVQEYEAYYRYHHLVTAMLPPPTAVVHLTARTEVLMRRLRRRDRRLERSFTSRYVALVAQCFEDVAEDLAARIPVHRIDASELGPQEVLDRFRRLLPEQHPPLPGESPE</sequence>
<dbReference type="Gene3D" id="3.40.50.300">
    <property type="entry name" value="P-loop containing nucleotide triphosphate hydrolases"/>
    <property type="match status" value="1"/>
</dbReference>
<keyword evidence="3" id="KW-1185">Reference proteome</keyword>
<dbReference type="SUPFAM" id="SSF55811">
    <property type="entry name" value="Nudix"/>
    <property type="match status" value="1"/>
</dbReference>
<dbReference type="SUPFAM" id="SSF52540">
    <property type="entry name" value="P-loop containing nucleoside triphosphate hydrolases"/>
    <property type="match status" value="1"/>
</dbReference>
<dbReference type="InterPro" id="IPR050566">
    <property type="entry name" value="Deoxyribonucleoside_kinase"/>
</dbReference>
<evidence type="ECO:0000259" key="1">
    <source>
        <dbReference type="Pfam" id="PF01712"/>
    </source>
</evidence>
<dbReference type="Gene3D" id="3.90.79.10">
    <property type="entry name" value="Nucleoside Triphosphate Pyrophosphohydrolase"/>
    <property type="match status" value="1"/>
</dbReference>
<proteinExistence type="predicted"/>
<accession>A0ABP5QR27</accession>
<dbReference type="PANTHER" id="PTHR10513">
    <property type="entry name" value="DEOXYNUCLEOSIDE KINASE"/>
    <property type="match status" value="1"/>
</dbReference>
<dbReference type="Pfam" id="PF01712">
    <property type="entry name" value="dNK"/>
    <property type="match status" value="1"/>
</dbReference>
<dbReference type="EMBL" id="BAAATR010000007">
    <property type="protein sequence ID" value="GAA2240159.1"/>
    <property type="molecule type" value="Genomic_DNA"/>
</dbReference>
<dbReference type="PANTHER" id="PTHR10513:SF35">
    <property type="entry name" value="DEOXYADENOSINE KINASE"/>
    <property type="match status" value="1"/>
</dbReference>
<feature type="domain" description="Deoxynucleoside kinase" evidence="1">
    <location>
        <begin position="182"/>
        <end position="361"/>
    </location>
</feature>